<keyword evidence="4" id="KW-1185">Reference proteome</keyword>
<dbReference type="SUPFAM" id="SSF53756">
    <property type="entry name" value="UDP-Glycosyltransferase/glycogen phosphorylase"/>
    <property type="match status" value="1"/>
</dbReference>
<evidence type="ECO:0000313" key="4">
    <source>
        <dbReference type="Proteomes" id="UP001221757"/>
    </source>
</evidence>
<evidence type="ECO:0000313" key="3">
    <source>
        <dbReference type="EMBL" id="KAJ7700410.1"/>
    </source>
</evidence>
<evidence type="ECO:0000256" key="1">
    <source>
        <dbReference type="ARBA" id="ARBA00022679"/>
    </source>
</evidence>
<feature type="chain" id="PRO_5043725476" description="Glycosyltransferase" evidence="2">
    <location>
        <begin position="22"/>
        <end position="395"/>
    </location>
</feature>
<proteinExistence type="predicted"/>
<dbReference type="Pfam" id="PF00201">
    <property type="entry name" value="UDPGT"/>
    <property type="match status" value="1"/>
</dbReference>
<dbReference type="InterPro" id="IPR002213">
    <property type="entry name" value="UDP_glucos_trans"/>
</dbReference>
<dbReference type="PANTHER" id="PTHR48045">
    <property type="entry name" value="UDP-GLYCOSYLTRANSFERASE 72B1"/>
    <property type="match status" value="1"/>
</dbReference>
<dbReference type="EMBL" id="JARKIE010000020">
    <property type="protein sequence ID" value="KAJ7700410.1"/>
    <property type="molecule type" value="Genomic_DNA"/>
</dbReference>
<evidence type="ECO:0008006" key="5">
    <source>
        <dbReference type="Google" id="ProtNLM"/>
    </source>
</evidence>
<dbReference type="GO" id="GO:0008194">
    <property type="term" value="F:UDP-glycosyltransferase activity"/>
    <property type="evidence" value="ECO:0007669"/>
    <property type="project" value="InterPro"/>
</dbReference>
<dbReference type="AlphaFoldDB" id="A0AAD7DX91"/>
<evidence type="ECO:0000256" key="2">
    <source>
        <dbReference type="SAM" id="SignalP"/>
    </source>
</evidence>
<keyword evidence="1" id="KW-0808">Transferase</keyword>
<accession>A0AAD7DX91</accession>
<sequence>MVMSPHHIVAVLFPAWGHTTSFLCVAMQMMQKDPNLVMTLFQHNIMEAVLQTCEYDRTRLRVVGFGDKHIPFGPGVIKEAIGQLAGGWMENLPHLVKGSTGWPTPHALHMDFMIGGFVIEHTKRLVDPACKILAWWSCSLTSLPAHLTDYDFAAIAREIHSDAARRQDRSLDDILNAVTVAWNGSDSLSGRVVKHPGVPDISLFFPVATSELVKALVDTLLTIESPFPFLFALGGKLASLPQELIQRVNASGKGLVCDFWVEQRAILRHGTVGWFLTHGGFNSVSESLSQGIPLIMWPTTAEQPVNATLLSSGANPVAFELVRTGSQLGPSLRSDTIITGTVKDASAEFNATFAAVRGPEGARLRVAGNARQMGKALREARAGEASEELIRLARF</sequence>
<feature type="signal peptide" evidence="2">
    <location>
        <begin position="1"/>
        <end position="21"/>
    </location>
</feature>
<comment type="caution">
    <text evidence="3">The sequence shown here is derived from an EMBL/GenBank/DDBJ whole genome shotgun (WGS) entry which is preliminary data.</text>
</comment>
<dbReference type="Gene3D" id="3.40.50.2000">
    <property type="entry name" value="Glycogen Phosphorylase B"/>
    <property type="match status" value="1"/>
</dbReference>
<protein>
    <recommendedName>
        <fullName evidence="5">Glycosyltransferase</fullName>
    </recommendedName>
</protein>
<dbReference type="Proteomes" id="UP001221757">
    <property type="component" value="Unassembled WGS sequence"/>
</dbReference>
<dbReference type="PANTHER" id="PTHR48045:SF31">
    <property type="entry name" value="UDP-GLYCOSYLTRANSFERASE 76B1-LIKE"/>
    <property type="match status" value="1"/>
</dbReference>
<keyword evidence="2" id="KW-0732">Signal</keyword>
<name>A0AAD7DX91_MYCRO</name>
<organism evidence="3 4">
    <name type="scientific">Mycena rosella</name>
    <name type="common">Pink bonnet</name>
    <name type="synonym">Agaricus rosellus</name>
    <dbReference type="NCBI Taxonomy" id="1033263"/>
    <lineage>
        <taxon>Eukaryota</taxon>
        <taxon>Fungi</taxon>
        <taxon>Dikarya</taxon>
        <taxon>Basidiomycota</taxon>
        <taxon>Agaricomycotina</taxon>
        <taxon>Agaricomycetes</taxon>
        <taxon>Agaricomycetidae</taxon>
        <taxon>Agaricales</taxon>
        <taxon>Marasmiineae</taxon>
        <taxon>Mycenaceae</taxon>
        <taxon>Mycena</taxon>
    </lineage>
</organism>
<gene>
    <name evidence="3" type="ORF">B0H17DRAFT_1195811</name>
</gene>
<reference evidence="3" key="1">
    <citation type="submission" date="2023-03" db="EMBL/GenBank/DDBJ databases">
        <title>Massive genome expansion in bonnet fungi (Mycena s.s.) driven by repeated elements and novel gene families across ecological guilds.</title>
        <authorList>
            <consortium name="Lawrence Berkeley National Laboratory"/>
            <person name="Harder C.B."/>
            <person name="Miyauchi S."/>
            <person name="Viragh M."/>
            <person name="Kuo A."/>
            <person name="Thoen E."/>
            <person name="Andreopoulos B."/>
            <person name="Lu D."/>
            <person name="Skrede I."/>
            <person name="Drula E."/>
            <person name="Henrissat B."/>
            <person name="Morin E."/>
            <person name="Kohler A."/>
            <person name="Barry K."/>
            <person name="LaButti K."/>
            <person name="Morin E."/>
            <person name="Salamov A."/>
            <person name="Lipzen A."/>
            <person name="Mereny Z."/>
            <person name="Hegedus B."/>
            <person name="Baldrian P."/>
            <person name="Stursova M."/>
            <person name="Weitz H."/>
            <person name="Taylor A."/>
            <person name="Grigoriev I.V."/>
            <person name="Nagy L.G."/>
            <person name="Martin F."/>
            <person name="Kauserud H."/>
        </authorList>
    </citation>
    <scope>NUCLEOTIDE SEQUENCE</scope>
    <source>
        <strain evidence="3">CBHHK067</strain>
    </source>
</reference>